<sequence length="366" mass="42186">MSRRISDDSYEPSRRRVTLQSHQPSDSSFRRQVPLASGDFASQSTFQSHQQRNIASLPSHSSHRYHGEYSHSNGYSNLTRSSTNRMNNVYDNQSDRRYRLEPPSTRSPVRHSPSYHADHQDLSHSSNRHYFNSQQPSTDYYAASQLYHHDQNYPIYARNSDQYDRRHHREETHPSQSYPLHSSHRSVDIPLEHQHSNPVQSFDHPSSFLHNLPIDRSSDPTSILNHVLQTFFGELRSPFRNADLDHSTLDPMSLFAAALVTGRPDVFTAPGALHIHFGDLFDLLPRDEPPSVGLCDNDIERLPTMTYRKTSKSSSTDEKCAICLSEYKTGETVKRLRCKHFFHPECINPWLKTSTQCPICRAQQTD</sequence>
<evidence type="ECO:0000313" key="10">
    <source>
        <dbReference type="Proteomes" id="UP000663882"/>
    </source>
</evidence>
<evidence type="ECO:0000313" key="9">
    <source>
        <dbReference type="EMBL" id="CAF3956574.1"/>
    </source>
</evidence>
<feature type="domain" description="RING-type" evidence="6">
    <location>
        <begin position="320"/>
        <end position="361"/>
    </location>
</feature>
<evidence type="ECO:0000313" key="8">
    <source>
        <dbReference type="EMBL" id="CAF1431451.1"/>
    </source>
</evidence>
<dbReference type="GO" id="GO:0008270">
    <property type="term" value="F:zinc ion binding"/>
    <property type="evidence" value="ECO:0007669"/>
    <property type="project" value="UniProtKB-KW"/>
</dbReference>
<evidence type="ECO:0000256" key="3">
    <source>
        <dbReference type="ARBA" id="ARBA00022833"/>
    </source>
</evidence>
<evidence type="ECO:0000256" key="4">
    <source>
        <dbReference type="PROSITE-ProRule" id="PRU00175"/>
    </source>
</evidence>
<protein>
    <recommendedName>
        <fullName evidence="6">RING-type domain-containing protein</fullName>
    </recommendedName>
</protein>
<feature type="compositionally biased region" description="Basic and acidic residues" evidence="5">
    <location>
        <begin position="162"/>
        <end position="173"/>
    </location>
</feature>
<feature type="region of interest" description="Disordered" evidence="5">
    <location>
        <begin position="1"/>
        <end position="31"/>
    </location>
</feature>
<proteinExistence type="predicted"/>
<evidence type="ECO:0000256" key="1">
    <source>
        <dbReference type="ARBA" id="ARBA00022723"/>
    </source>
</evidence>
<dbReference type="OrthoDB" id="8062037at2759"/>
<dbReference type="AlphaFoldDB" id="A0A815HIF8"/>
<dbReference type="CDD" id="cd16454">
    <property type="entry name" value="RING-H2_PA-TM-RING"/>
    <property type="match status" value="1"/>
</dbReference>
<dbReference type="PANTHER" id="PTHR45931:SF3">
    <property type="entry name" value="RING ZINC FINGER-CONTAINING PROTEIN"/>
    <property type="match status" value="1"/>
</dbReference>
<comment type="caution">
    <text evidence="7">The sequence shown here is derived from an EMBL/GenBank/DDBJ whole genome shotgun (WGS) entry which is preliminary data.</text>
</comment>
<dbReference type="PANTHER" id="PTHR45931">
    <property type="entry name" value="SI:CH211-59O9.10"/>
    <property type="match status" value="1"/>
</dbReference>
<dbReference type="Proteomes" id="UP000663864">
    <property type="component" value="Unassembled WGS sequence"/>
</dbReference>
<feature type="compositionally biased region" description="Polar residues" evidence="5">
    <location>
        <begin position="123"/>
        <end position="134"/>
    </location>
</feature>
<dbReference type="EMBL" id="CAJOAX010005678">
    <property type="protein sequence ID" value="CAF3956574.1"/>
    <property type="molecule type" value="Genomic_DNA"/>
</dbReference>
<dbReference type="Proteomes" id="UP000663882">
    <property type="component" value="Unassembled WGS sequence"/>
</dbReference>
<organism evidence="7 10">
    <name type="scientific">Rotaria sordida</name>
    <dbReference type="NCBI Taxonomy" id="392033"/>
    <lineage>
        <taxon>Eukaryota</taxon>
        <taxon>Metazoa</taxon>
        <taxon>Spiralia</taxon>
        <taxon>Gnathifera</taxon>
        <taxon>Rotifera</taxon>
        <taxon>Eurotatoria</taxon>
        <taxon>Bdelloidea</taxon>
        <taxon>Philodinida</taxon>
        <taxon>Philodinidae</taxon>
        <taxon>Rotaria</taxon>
    </lineage>
</organism>
<dbReference type="GO" id="GO:0005634">
    <property type="term" value="C:nucleus"/>
    <property type="evidence" value="ECO:0007669"/>
    <property type="project" value="TreeGrafter"/>
</dbReference>
<evidence type="ECO:0000256" key="5">
    <source>
        <dbReference type="SAM" id="MobiDB-lite"/>
    </source>
</evidence>
<evidence type="ECO:0000256" key="2">
    <source>
        <dbReference type="ARBA" id="ARBA00022771"/>
    </source>
</evidence>
<reference evidence="7" key="1">
    <citation type="submission" date="2021-02" db="EMBL/GenBank/DDBJ databases">
        <authorList>
            <person name="Nowell W R."/>
        </authorList>
    </citation>
    <scope>NUCLEOTIDE SEQUENCE</scope>
</reference>
<evidence type="ECO:0000313" key="7">
    <source>
        <dbReference type="EMBL" id="CAF1352630.1"/>
    </source>
</evidence>
<dbReference type="InterPro" id="IPR013083">
    <property type="entry name" value="Znf_RING/FYVE/PHD"/>
</dbReference>
<feature type="compositionally biased region" description="Basic and acidic residues" evidence="5">
    <location>
        <begin position="1"/>
        <end position="14"/>
    </location>
</feature>
<gene>
    <name evidence="9" type="ORF">OTI717_LOCUS26673</name>
    <name evidence="7" type="ORF">RFH988_LOCUS32384</name>
    <name evidence="8" type="ORF">ZHD862_LOCUS34398</name>
</gene>
<keyword evidence="1" id="KW-0479">Metal-binding</keyword>
<dbReference type="EMBL" id="CAJNOT010004412">
    <property type="protein sequence ID" value="CAF1431451.1"/>
    <property type="molecule type" value="Genomic_DNA"/>
</dbReference>
<dbReference type="Gene3D" id="3.30.40.10">
    <property type="entry name" value="Zinc/RING finger domain, C3HC4 (zinc finger)"/>
    <property type="match status" value="1"/>
</dbReference>
<keyword evidence="3" id="KW-0862">Zinc</keyword>
<dbReference type="Proteomes" id="UP000663823">
    <property type="component" value="Unassembled WGS sequence"/>
</dbReference>
<keyword evidence="2 4" id="KW-0863">Zinc-finger</keyword>
<dbReference type="PROSITE" id="PS50089">
    <property type="entry name" value="ZF_RING_2"/>
    <property type="match status" value="1"/>
</dbReference>
<dbReference type="Pfam" id="PF13639">
    <property type="entry name" value="zf-RING_2"/>
    <property type="match status" value="1"/>
</dbReference>
<dbReference type="SMART" id="SM00184">
    <property type="entry name" value="RING"/>
    <property type="match status" value="1"/>
</dbReference>
<dbReference type="InterPro" id="IPR051834">
    <property type="entry name" value="RING_finger_E3_ligase"/>
</dbReference>
<accession>A0A815HIF8</accession>
<dbReference type="GO" id="GO:0061630">
    <property type="term" value="F:ubiquitin protein ligase activity"/>
    <property type="evidence" value="ECO:0007669"/>
    <property type="project" value="TreeGrafter"/>
</dbReference>
<dbReference type="SUPFAM" id="SSF57850">
    <property type="entry name" value="RING/U-box"/>
    <property type="match status" value="1"/>
</dbReference>
<feature type="region of interest" description="Disordered" evidence="5">
    <location>
        <begin position="162"/>
        <end position="183"/>
    </location>
</feature>
<name>A0A815HIF8_9BILA</name>
<dbReference type="InterPro" id="IPR001841">
    <property type="entry name" value="Znf_RING"/>
</dbReference>
<feature type="compositionally biased region" description="Polar residues" evidence="5">
    <location>
        <begin position="18"/>
        <end position="27"/>
    </location>
</feature>
<dbReference type="GO" id="GO:0006511">
    <property type="term" value="P:ubiquitin-dependent protein catabolic process"/>
    <property type="evidence" value="ECO:0007669"/>
    <property type="project" value="TreeGrafter"/>
</dbReference>
<feature type="compositionally biased region" description="Polar residues" evidence="5">
    <location>
        <begin position="70"/>
        <end position="92"/>
    </location>
</feature>
<feature type="region of interest" description="Disordered" evidence="5">
    <location>
        <begin position="59"/>
        <end position="134"/>
    </location>
</feature>
<dbReference type="EMBL" id="CAJNOO010003740">
    <property type="protein sequence ID" value="CAF1352630.1"/>
    <property type="molecule type" value="Genomic_DNA"/>
</dbReference>
<evidence type="ECO:0000259" key="6">
    <source>
        <dbReference type="PROSITE" id="PS50089"/>
    </source>
</evidence>